<comment type="caution">
    <text evidence="17">Lacks conserved residue(s) required for the propagation of feature annotation.</text>
</comment>
<keyword evidence="6" id="KW-0479">Metal-binding</keyword>
<protein>
    <recommendedName>
        <fullName evidence="14">Reelin</fullName>
    </recommendedName>
</protein>
<comment type="subcellular location">
    <subcellularLocation>
        <location evidence="1">Secreted</location>
        <location evidence="1">Extracellular space</location>
        <location evidence="1">Extracellular matrix</location>
    </subcellularLocation>
</comment>
<evidence type="ECO:0000256" key="9">
    <source>
        <dbReference type="ARBA" id="ARBA00022833"/>
    </source>
</evidence>
<dbReference type="EMBL" id="JAVRJZ010000006">
    <property type="protein sequence ID" value="KAK2721142.1"/>
    <property type="molecule type" value="Genomic_DNA"/>
</dbReference>
<evidence type="ECO:0000256" key="16">
    <source>
        <dbReference type="ARBA" id="ARBA00046064"/>
    </source>
</evidence>
<comment type="subunit">
    <text evidence="15">Oligomer of disulfide-linked homodimers.</text>
</comment>
<sequence length="704" mass="79731">LAEPRFLITKPLKAINLRFIKFFTSFEYESVINDERSVILDMSDSNGQTWTNLGFYKQEGTYVVEIPPQMRVNLALLRFWQPYLEDKCQPWWILDNFELIPSLIDTESYSNNGTINELWRETVKGTQLLNGMLKLGGLEEEFSEVYASTRDFEITKNSFLQFELLVEESLAKFCTLRLDSSADFGKSWNILRKACVPSDTMCSKYDLESIYLSTEFPDWRKITLPIRRTNAGSKMRFRIVGSSSLCSFLIRHMTISTKCPWMCSGRGICVYGVCSCDDGYSGPYCVPSETLSLPQEIYLTFDSFKMEPELRNIEGARLSRGCGVVSSGRSLNFEKAGRRLLETFDMDLTSAESLQLILKFGCSSLNESLSRSRNSGVLLQHTSNNGAEWSTIMELPYKLGKHEVIVPLASYQQLKSNSSRLRLWQPLDAKDGESVWSIDDLILTTHTIRSQAVGDDFEEGIKRAVLIHSIGGKIGSFCNSSSQVLLFNGKERIRLAITRDIHVEEGHILQFQIKAGCGKVFQSSNPIHLEYSSNFGKTWLRTKIYDDDKSLYYANQSPKWQKYTIHISDLRTTGLLRFRWIQEASVQSGIPVAWALDNIYIGYSCNEDCNGHGLCSLQGKCYCDEGYTGDSCEDTTVTLLNHVHEGFENLEVNRTIFNDLAGASITDLCSYNSGSSLYFSGNTARFITTNPLNLTYARQVFKPG</sequence>
<feature type="non-terminal residue" evidence="19">
    <location>
        <position position="704"/>
    </location>
</feature>
<keyword evidence="3" id="KW-0964">Secreted</keyword>
<evidence type="ECO:0000256" key="15">
    <source>
        <dbReference type="ARBA" id="ARBA00044961"/>
    </source>
</evidence>
<accession>A0AA88IHZ8</accession>
<dbReference type="GO" id="GO:0007417">
    <property type="term" value="P:central nervous system development"/>
    <property type="evidence" value="ECO:0007669"/>
    <property type="project" value="InterPro"/>
</dbReference>
<keyword evidence="17" id="KW-0245">EGF-like domain</keyword>
<dbReference type="Pfam" id="PF07974">
    <property type="entry name" value="EGF_2"/>
    <property type="match status" value="1"/>
</dbReference>
<keyword evidence="2" id="KW-0217">Developmental protein</keyword>
<keyword evidence="8" id="KW-0720">Serine protease</keyword>
<dbReference type="GO" id="GO:0001764">
    <property type="term" value="P:neuron migration"/>
    <property type="evidence" value="ECO:0007669"/>
    <property type="project" value="InterPro"/>
</dbReference>
<evidence type="ECO:0000256" key="2">
    <source>
        <dbReference type="ARBA" id="ARBA00022473"/>
    </source>
</evidence>
<feature type="disulfide bond" evidence="17">
    <location>
        <begin position="623"/>
        <end position="632"/>
    </location>
</feature>
<evidence type="ECO:0000256" key="12">
    <source>
        <dbReference type="ARBA" id="ARBA00023157"/>
    </source>
</evidence>
<evidence type="ECO:0000256" key="3">
    <source>
        <dbReference type="ARBA" id="ARBA00022525"/>
    </source>
</evidence>
<comment type="caution">
    <text evidence="19">The sequence shown here is derived from an EMBL/GenBank/DDBJ whole genome shotgun (WGS) entry which is preliminary data.</text>
</comment>
<dbReference type="Pfam" id="PF23106">
    <property type="entry name" value="EGF_Teneurin"/>
    <property type="match status" value="1"/>
</dbReference>
<evidence type="ECO:0000256" key="8">
    <source>
        <dbReference type="ARBA" id="ARBA00022825"/>
    </source>
</evidence>
<keyword evidence="9" id="KW-0862">Zinc</keyword>
<dbReference type="PANTHER" id="PTHR11841:SF1">
    <property type="entry name" value="REELIN"/>
    <property type="match status" value="1"/>
</dbReference>
<reference evidence="19" key="1">
    <citation type="submission" date="2023-07" db="EMBL/GenBank/DDBJ databases">
        <title>Chromosome-level genome assembly of Artemia franciscana.</title>
        <authorList>
            <person name="Jo E."/>
        </authorList>
    </citation>
    <scope>NUCLEOTIDE SEQUENCE</scope>
    <source>
        <tissue evidence="19">Whole body</tissue>
    </source>
</reference>
<dbReference type="Gene3D" id="2.60.120.260">
    <property type="entry name" value="Galactose-binding domain-like"/>
    <property type="match status" value="5"/>
</dbReference>
<feature type="domain" description="EGF-like" evidence="18">
    <location>
        <begin position="601"/>
        <end position="633"/>
    </location>
</feature>
<keyword evidence="11" id="KW-0130">Cell adhesion</keyword>
<dbReference type="AlphaFoldDB" id="A0AA88IHZ8"/>
<evidence type="ECO:0000313" key="20">
    <source>
        <dbReference type="Proteomes" id="UP001187531"/>
    </source>
</evidence>
<evidence type="ECO:0000259" key="18">
    <source>
        <dbReference type="PROSITE" id="PS50026"/>
    </source>
</evidence>
<gene>
    <name evidence="19" type="ORF">QYM36_003423</name>
</gene>
<dbReference type="InterPro" id="IPR049419">
    <property type="entry name" value="Reelin_subrepeat-B"/>
</dbReference>
<dbReference type="PANTHER" id="PTHR11841">
    <property type="entry name" value="REELIN"/>
    <property type="match status" value="1"/>
</dbReference>
<evidence type="ECO:0000256" key="11">
    <source>
        <dbReference type="ARBA" id="ARBA00022889"/>
    </source>
</evidence>
<dbReference type="SMART" id="SM00181">
    <property type="entry name" value="EGF"/>
    <property type="match status" value="2"/>
</dbReference>
<dbReference type="InterPro" id="IPR000742">
    <property type="entry name" value="EGF"/>
</dbReference>
<organism evidence="19 20">
    <name type="scientific">Artemia franciscana</name>
    <name type="common">Brine shrimp</name>
    <name type="synonym">Artemia sanfranciscana</name>
    <dbReference type="NCBI Taxonomy" id="6661"/>
    <lineage>
        <taxon>Eukaryota</taxon>
        <taxon>Metazoa</taxon>
        <taxon>Ecdysozoa</taxon>
        <taxon>Arthropoda</taxon>
        <taxon>Crustacea</taxon>
        <taxon>Branchiopoda</taxon>
        <taxon>Anostraca</taxon>
        <taxon>Artemiidae</taxon>
        <taxon>Artemia</taxon>
    </lineage>
</organism>
<dbReference type="PROSITE" id="PS50026">
    <property type="entry name" value="EGF_3"/>
    <property type="match status" value="1"/>
</dbReference>
<dbReference type="PROSITE" id="PS01186">
    <property type="entry name" value="EGF_2"/>
    <property type="match status" value="2"/>
</dbReference>
<keyword evidence="20" id="KW-1185">Reference proteome</keyword>
<dbReference type="GO" id="GO:0008236">
    <property type="term" value="F:serine-type peptidase activity"/>
    <property type="evidence" value="ECO:0007669"/>
    <property type="project" value="UniProtKB-KW"/>
</dbReference>
<dbReference type="InterPro" id="IPR013111">
    <property type="entry name" value="EGF_extracell"/>
</dbReference>
<dbReference type="CDD" id="cd00055">
    <property type="entry name" value="EGF_Lam"/>
    <property type="match status" value="1"/>
</dbReference>
<evidence type="ECO:0000256" key="5">
    <source>
        <dbReference type="ARBA" id="ARBA00022670"/>
    </source>
</evidence>
<evidence type="ECO:0000256" key="7">
    <source>
        <dbReference type="ARBA" id="ARBA00022801"/>
    </source>
</evidence>
<keyword evidence="4" id="KW-0272">Extracellular matrix</keyword>
<proteinExistence type="inferred from homology"/>
<evidence type="ECO:0000256" key="4">
    <source>
        <dbReference type="ARBA" id="ARBA00022530"/>
    </source>
</evidence>
<evidence type="ECO:0000256" key="6">
    <source>
        <dbReference type="ARBA" id="ARBA00022723"/>
    </source>
</evidence>
<evidence type="ECO:0000256" key="10">
    <source>
        <dbReference type="ARBA" id="ARBA00022837"/>
    </source>
</evidence>
<name>A0AA88IHZ8_ARTSF</name>
<evidence type="ECO:0000256" key="1">
    <source>
        <dbReference type="ARBA" id="ARBA00004498"/>
    </source>
</evidence>
<dbReference type="InterPro" id="IPR034968">
    <property type="entry name" value="Reelin"/>
</dbReference>
<dbReference type="InterPro" id="IPR002049">
    <property type="entry name" value="LE_dom"/>
</dbReference>
<keyword evidence="12 17" id="KW-1015">Disulfide bond</keyword>
<keyword evidence="7" id="KW-0378">Hydrolase</keyword>
<comment type="function">
    <text evidence="16">Extracellular matrix serine protease secreted by pioneer neurons that plays a role in layering of neurons in the cerebral cortex and cerebellum by coordinating cell positioning during neurodevelopment. Regulates microtubule function in neurons and neuronal migration. Binding to the extracellular domains of lipoprotein receptors VLDLR and LRP8/APOER2 induces tyrosine phosphorylation of DAB1 and modulation of TAU phosphorylation. Affects migration of sympathetic preganglionic neurons in the spinal cord, where it seems to act as a barrier to neuronal migration. Enzymatic activity is important for the modulation of cell adhesion.</text>
</comment>
<evidence type="ECO:0000256" key="14">
    <source>
        <dbReference type="ARBA" id="ARBA00023900"/>
    </source>
</evidence>
<dbReference type="Proteomes" id="UP001187531">
    <property type="component" value="Unassembled WGS sequence"/>
</dbReference>
<feature type="non-terminal residue" evidence="19">
    <location>
        <position position="1"/>
    </location>
</feature>
<dbReference type="Pfam" id="PF21471">
    <property type="entry name" value="Reelin_subrepeat-B"/>
    <property type="match status" value="4"/>
</dbReference>
<keyword evidence="5" id="KW-0645">Protease</keyword>
<evidence type="ECO:0000313" key="19">
    <source>
        <dbReference type="EMBL" id="KAK2721142.1"/>
    </source>
</evidence>
<feature type="disulfide bond" evidence="17">
    <location>
        <begin position="605"/>
        <end position="615"/>
    </location>
</feature>
<dbReference type="GO" id="GO:0070325">
    <property type="term" value="F:lipoprotein particle receptor binding"/>
    <property type="evidence" value="ECO:0007669"/>
    <property type="project" value="InterPro"/>
</dbReference>
<keyword evidence="10" id="KW-0106">Calcium</keyword>
<dbReference type="GO" id="GO:0006508">
    <property type="term" value="P:proteolysis"/>
    <property type="evidence" value="ECO:0007669"/>
    <property type="project" value="UniProtKB-KW"/>
</dbReference>
<evidence type="ECO:0000256" key="13">
    <source>
        <dbReference type="ARBA" id="ARBA00023773"/>
    </source>
</evidence>
<dbReference type="GO" id="GO:0007155">
    <property type="term" value="P:cell adhesion"/>
    <property type="evidence" value="ECO:0007669"/>
    <property type="project" value="UniProtKB-KW"/>
</dbReference>
<dbReference type="PROSITE" id="PS00022">
    <property type="entry name" value="EGF_1"/>
    <property type="match status" value="1"/>
</dbReference>
<dbReference type="GO" id="GO:0046872">
    <property type="term" value="F:metal ion binding"/>
    <property type="evidence" value="ECO:0007669"/>
    <property type="project" value="UniProtKB-KW"/>
</dbReference>
<evidence type="ECO:0000256" key="17">
    <source>
        <dbReference type="PROSITE-ProRule" id="PRU00076"/>
    </source>
</evidence>
<comment type="similarity">
    <text evidence="13">Belongs to the reelin family.</text>
</comment>